<sequence>MWLYRIDNSRFFPVAGGNIDFPIFARRLAMSVCRMKVSNKYKLLGFCRFCIVFVMLLICAGNVTNSVLLKYGFRDTQRVDHYDQTFSLVGMMNGTAPRPYVYRSTLAKAAKHAAEMIEPSVRDKLFRSIRKYDSLRNAYFSGVPDAYWTPVTAIAYHLLYLASVLSTIFILLIVYSLARMHDYRFGAALTFMAAFSLIYPLTFQQGGYFYDFAEMLGAFGALYFFLKRRMIVCTVFIAAASFNKETFFLVPVALFFLHDQGVAMPLRIGWLVLQLACCVAGRLYVMSGYAHNAGGFVEVHILDNLRFWMKPGSYLSFYNLVAKGVFTPSLQNPLISIPLYVFFREAWKSASRRYRRYLLAAFLPLVPLYACFGFGDEVRGLPLAFPAIALLTLSAAHRFSSIFEPSTDHFALHRVSKEREASAVKLQAAFVHAPASQTHTQT</sequence>
<feature type="transmembrane region" description="Helical" evidence="1">
    <location>
        <begin position="233"/>
        <end position="256"/>
    </location>
</feature>
<feature type="transmembrane region" description="Helical" evidence="1">
    <location>
        <begin position="268"/>
        <end position="285"/>
    </location>
</feature>
<dbReference type="EMBL" id="FCNX02000006">
    <property type="protein sequence ID" value="SAK70007.1"/>
    <property type="molecule type" value="Genomic_DNA"/>
</dbReference>
<proteinExistence type="predicted"/>
<keyword evidence="3" id="KW-1185">Reference proteome</keyword>
<keyword evidence="1" id="KW-1133">Transmembrane helix</keyword>
<accession>A0A158BL15</accession>
<feature type="transmembrane region" description="Helical" evidence="1">
    <location>
        <begin position="185"/>
        <end position="202"/>
    </location>
</feature>
<feature type="transmembrane region" description="Helical" evidence="1">
    <location>
        <begin position="208"/>
        <end position="226"/>
    </location>
</feature>
<feature type="transmembrane region" description="Helical" evidence="1">
    <location>
        <begin position="43"/>
        <end position="63"/>
    </location>
</feature>
<gene>
    <name evidence="2" type="ORF">AWB77_02907</name>
</gene>
<reference evidence="2" key="1">
    <citation type="submission" date="2016-01" db="EMBL/GenBank/DDBJ databases">
        <authorList>
            <person name="Peeters C."/>
        </authorList>
    </citation>
    <scope>NUCLEOTIDE SEQUENCE</scope>
    <source>
        <strain evidence="2">LMG 29320</strain>
    </source>
</reference>
<keyword evidence="1" id="KW-0472">Membrane</keyword>
<protein>
    <submittedName>
        <fullName evidence="2">Uncharacterized protein</fullName>
    </submittedName>
</protein>
<dbReference type="STRING" id="1777138.AWB77_02907"/>
<evidence type="ECO:0000313" key="3">
    <source>
        <dbReference type="Proteomes" id="UP000054903"/>
    </source>
</evidence>
<dbReference type="AlphaFoldDB" id="A0A158BL15"/>
<keyword evidence="1" id="KW-0812">Transmembrane</keyword>
<organism evidence="2 3">
    <name type="scientific">Caballeronia fortuita</name>
    <dbReference type="NCBI Taxonomy" id="1777138"/>
    <lineage>
        <taxon>Bacteria</taxon>
        <taxon>Pseudomonadati</taxon>
        <taxon>Pseudomonadota</taxon>
        <taxon>Betaproteobacteria</taxon>
        <taxon>Burkholderiales</taxon>
        <taxon>Burkholderiaceae</taxon>
        <taxon>Caballeronia</taxon>
    </lineage>
</organism>
<evidence type="ECO:0000313" key="2">
    <source>
        <dbReference type="EMBL" id="SAK70007.1"/>
    </source>
</evidence>
<feature type="transmembrane region" description="Helical" evidence="1">
    <location>
        <begin position="154"/>
        <end position="178"/>
    </location>
</feature>
<comment type="caution">
    <text evidence="2">The sequence shown here is derived from an EMBL/GenBank/DDBJ whole genome shotgun (WGS) entry which is preliminary data.</text>
</comment>
<feature type="transmembrane region" description="Helical" evidence="1">
    <location>
        <begin position="357"/>
        <end position="375"/>
    </location>
</feature>
<name>A0A158BL15_9BURK</name>
<evidence type="ECO:0000256" key="1">
    <source>
        <dbReference type="SAM" id="Phobius"/>
    </source>
</evidence>
<dbReference type="Proteomes" id="UP000054903">
    <property type="component" value="Unassembled WGS sequence"/>
</dbReference>